<evidence type="ECO:0000313" key="3">
    <source>
        <dbReference type="Proteomes" id="UP000779507"/>
    </source>
</evidence>
<evidence type="ECO:0000259" key="1">
    <source>
        <dbReference type="Pfam" id="PF18735"/>
    </source>
</evidence>
<reference evidence="2 3" key="1">
    <citation type="submission" date="2020-05" db="EMBL/GenBank/DDBJ databases">
        <title>Genomic Encyclopedia of Type Strains, Phase IV (KMG-V): Genome sequencing to study the core and pangenomes of soil and plant-associated prokaryotes.</title>
        <authorList>
            <person name="Whitman W."/>
        </authorList>
    </citation>
    <scope>NUCLEOTIDE SEQUENCE [LARGE SCALE GENOMIC DNA]</scope>
    <source>
        <strain evidence="2 3">9A</strain>
    </source>
</reference>
<evidence type="ECO:0000313" key="2">
    <source>
        <dbReference type="EMBL" id="NRT20156.1"/>
    </source>
</evidence>
<feature type="domain" description="RiboL-PSP-HEPN" evidence="1">
    <location>
        <begin position="12"/>
        <end position="252"/>
    </location>
</feature>
<dbReference type="Proteomes" id="UP000779507">
    <property type="component" value="Unassembled WGS sequence"/>
</dbReference>
<dbReference type="RefSeq" id="WP_173810938.1">
    <property type="nucleotide sequence ID" value="NZ_JABSNP010000014.1"/>
</dbReference>
<gene>
    <name evidence="2" type="ORF">HNP98_002995</name>
</gene>
<name>A0ABX2FT15_9BACT</name>
<keyword evidence="3" id="KW-1185">Reference proteome</keyword>
<organism evidence="2 3">
    <name type="scientific">Hymenobacter caeli</name>
    <dbReference type="NCBI Taxonomy" id="2735894"/>
    <lineage>
        <taxon>Bacteria</taxon>
        <taxon>Pseudomonadati</taxon>
        <taxon>Bacteroidota</taxon>
        <taxon>Cytophagia</taxon>
        <taxon>Cytophagales</taxon>
        <taxon>Hymenobacteraceae</taxon>
        <taxon>Hymenobacter</taxon>
    </lineage>
</organism>
<dbReference type="EMBL" id="JABSNP010000014">
    <property type="protein sequence ID" value="NRT20156.1"/>
    <property type="molecule type" value="Genomic_DNA"/>
</dbReference>
<dbReference type="InterPro" id="IPR041519">
    <property type="entry name" value="HEPN_RiboL-PSP"/>
</dbReference>
<sequence length="264" mass="30219">MSTFVNAGLISLNKRFNEVDLILKEAEVHFDKNEPLYDALCRSAQVLLSAHFEGYLKDLIKNALDDINNFSSFSASSPGLQRRLCEHFVISPNEDRNSKVSNEKIKKLQEVLSGLDIKFKKEYFSYDENANPKATILDKYAEMFGIKNFFNQLKKSRLDLVFSNTKSDNDIICVEVEQYLLISTMMFPYSTEINFLGIDDTKSASLTLWDDFLSGVLKRRHDIAHGRELENSVHYSVIESDIIKIRLLVYAFTLFVCIVANPVS</sequence>
<proteinExistence type="predicted"/>
<protein>
    <recommendedName>
        <fullName evidence="1">RiboL-PSP-HEPN domain-containing protein</fullName>
    </recommendedName>
</protein>
<comment type="caution">
    <text evidence="2">The sequence shown here is derived from an EMBL/GenBank/DDBJ whole genome shotgun (WGS) entry which is preliminary data.</text>
</comment>
<dbReference type="Pfam" id="PF18735">
    <property type="entry name" value="HEPN_RiboL-PSP"/>
    <property type="match status" value="1"/>
</dbReference>
<accession>A0ABX2FT15</accession>